<name>A0A157SXB2_9BORD</name>
<dbReference type="Proteomes" id="UP000076848">
    <property type="component" value="Unassembled WGS sequence"/>
</dbReference>
<sequence length="80" mass="8704">MATKFSLDDPLTNLGDIEGVRIGEILAAMVRSRDVNRLTLEFGIEGGAKIAIVLMADSTERVDSLLQAFEERVQIGPTDI</sequence>
<organism evidence="1 2">
    <name type="scientific">Bordetella ansorpii</name>
    <dbReference type="NCBI Taxonomy" id="288768"/>
    <lineage>
        <taxon>Bacteria</taxon>
        <taxon>Pseudomonadati</taxon>
        <taxon>Pseudomonadota</taxon>
        <taxon>Betaproteobacteria</taxon>
        <taxon>Burkholderiales</taxon>
        <taxon>Alcaligenaceae</taxon>
        <taxon>Bordetella</taxon>
    </lineage>
</organism>
<evidence type="ECO:0000313" key="2">
    <source>
        <dbReference type="Proteomes" id="UP000076848"/>
    </source>
</evidence>
<protein>
    <submittedName>
        <fullName evidence="1">Uncharacterized protein</fullName>
    </submittedName>
</protein>
<dbReference type="STRING" id="288768.SAMEA3906486_05312"/>
<dbReference type="EMBL" id="FKIF01000010">
    <property type="protein sequence ID" value="SAI74596.1"/>
    <property type="molecule type" value="Genomic_DNA"/>
</dbReference>
<reference evidence="1 2" key="1">
    <citation type="submission" date="2016-04" db="EMBL/GenBank/DDBJ databases">
        <authorList>
            <consortium name="Pathogen Informatics"/>
        </authorList>
    </citation>
    <scope>NUCLEOTIDE SEQUENCE [LARGE SCALE GENOMIC DNA]</scope>
    <source>
        <strain evidence="1 2">H050680373</strain>
    </source>
</reference>
<dbReference type="AlphaFoldDB" id="A0A157SXB2"/>
<evidence type="ECO:0000313" key="1">
    <source>
        <dbReference type="EMBL" id="SAI74596.1"/>
    </source>
</evidence>
<keyword evidence="2" id="KW-1185">Reference proteome</keyword>
<gene>
    <name evidence="1" type="ORF">SAMEA3906486_05312</name>
</gene>
<accession>A0A157SXB2</accession>
<proteinExistence type="predicted"/>
<dbReference type="RefSeq" id="WP_066134050.1">
    <property type="nucleotide sequence ID" value="NZ_FKIF01000010.1"/>
</dbReference>